<sequence length="290" mass="33971">MISELENGEIKIAVDTNGAQLKKLILKKDGKNYLWHGDSKYWGRSAPVLFPIVGRLKNNHYFYKGQKYEMTQHGFARDKEFELVEQSKKHLTYLLEESKDTLEKYPFKFRLQIIYNIEGNSLDITYRVINQDQKNIYFSIGAHPAFYWPLTENEKKEDYYLEFEKKETADKYLLESGLLNNQRKNLLKNSKTLELKPEIFKDDALVFKNLVSEKITLKSKKSEREVKVEFQNFPYLGIWSQSAEAPFICIEPWQGIADSVDSTGKLEDKEGINELEPGRKFECTHIISIN</sequence>
<evidence type="ECO:0000313" key="2">
    <source>
        <dbReference type="Proteomes" id="UP000185669"/>
    </source>
</evidence>
<dbReference type="Proteomes" id="UP000185669">
    <property type="component" value="Unassembled WGS sequence"/>
</dbReference>
<dbReference type="GO" id="GO:0030246">
    <property type="term" value="F:carbohydrate binding"/>
    <property type="evidence" value="ECO:0007669"/>
    <property type="project" value="InterPro"/>
</dbReference>
<dbReference type="InterPro" id="IPR008183">
    <property type="entry name" value="Aldose_1/G6P_1-epimerase"/>
</dbReference>
<dbReference type="CDD" id="cd09024">
    <property type="entry name" value="Aldose_epim_lacX"/>
    <property type="match status" value="1"/>
</dbReference>
<evidence type="ECO:0000313" key="1">
    <source>
        <dbReference type="EMBL" id="SIQ23857.1"/>
    </source>
</evidence>
<gene>
    <name evidence="1" type="ORF">SAMN05421834_102156</name>
</gene>
<dbReference type="InterPro" id="IPR037481">
    <property type="entry name" value="LacX"/>
</dbReference>
<organism evidence="1 2">
    <name type="scientific">Halanaerobium kushneri</name>
    <dbReference type="NCBI Taxonomy" id="56779"/>
    <lineage>
        <taxon>Bacteria</taxon>
        <taxon>Bacillati</taxon>
        <taxon>Bacillota</taxon>
        <taxon>Clostridia</taxon>
        <taxon>Halanaerobiales</taxon>
        <taxon>Halanaerobiaceae</taxon>
        <taxon>Halanaerobium</taxon>
    </lineage>
</organism>
<protein>
    <submittedName>
        <fullName evidence="1">Galactose mutarotase</fullName>
    </submittedName>
</protein>
<dbReference type="InterPro" id="IPR011013">
    <property type="entry name" value="Gal_mutarotase_sf_dom"/>
</dbReference>
<keyword evidence="2" id="KW-1185">Reference proteome</keyword>
<dbReference type="GO" id="GO:0016853">
    <property type="term" value="F:isomerase activity"/>
    <property type="evidence" value="ECO:0007669"/>
    <property type="project" value="InterPro"/>
</dbReference>
<dbReference type="STRING" id="56779.SAMN05421834_102156"/>
<dbReference type="SUPFAM" id="SSF74650">
    <property type="entry name" value="Galactose mutarotase-like"/>
    <property type="match status" value="1"/>
</dbReference>
<accession>A0A1N6R4W6</accession>
<name>A0A1N6R4W6_9FIRM</name>
<dbReference type="RefSeq" id="WP_076543826.1">
    <property type="nucleotide sequence ID" value="NZ_FTNC01000002.1"/>
</dbReference>
<dbReference type="PANTHER" id="PTHR11122">
    <property type="entry name" value="APOSPORY-ASSOCIATED PROTEIN C-RELATED"/>
    <property type="match status" value="1"/>
</dbReference>
<dbReference type="EMBL" id="FTNC01000002">
    <property type="protein sequence ID" value="SIQ23857.1"/>
    <property type="molecule type" value="Genomic_DNA"/>
</dbReference>
<dbReference type="Gene3D" id="2.70.98.10">
    <property type="match status" value="1"/>
</dbReference>
<dbReference type="PANTHER" id="PTHR11122:SF13">
    <property type="entry name" value="GLUCOSE-6-PHOSPHATE 1-EPIMERASE"/>
    <property type="match status" value="1"/>
</dbReference>
<dbReference type="AlphaFoldDB" id="A0A1N6R4W6"/>
<dbReference type="GO" id="GO:0005975">
    <property type="term" value="P:carbohydrate metabolic process"/>
    <property type="evidence" value="ECO:0007669"/>
    <property type="project" value="InterPro"/>
</dbReference>
<dbReference type="OrthoDB" id="9795355at2"/>
<dbReference type="InterPro" id="IPR014718">
    <property type="entry name" value="GH-type_carb-bd"/>
</dbReference>
<reference evidence="2" key="1">
    <citation type="submission" date="2017-01" db="EMBL/GenBank/DDBJ databases">
        <authorList>
            <person name="Varghese N."/>
            <person name="Submissions S."/>
        </authorList>
    </citation>
    <scope>NUCLEOTIDE SEQUENCE [LARGE SCALE GENOMIC DNA]</scope>
    <source>
        <strain evidence="2">ATCC 700103</strain>
    </source>
</reference>
<dbReference type="Pfam" id="PF01263">
    <property type="entry name" value="Aldose_epim"/>
    <property type="match status" value="1"/>
</dbReference>
<proteinExistence type="predicted"/>